<dbReference type="GO" id="GO:0005576">
    <property type="term" value="C:extracellular region"/>
    <property type="evidence" value="ECO:0007669"/>
    <property type="project" value="UniProtKB-SubCell"/>
</dbReference>
<gene>
    <name evidence="7" type="ORF">HPP92_016817</name>
</gene>
<evidence type="ECO:0000256" key="4">
    <source>
        <dbReference type="ARBA" id="ARBA00022729"/>
    </source>
</evidence>
<dbReference type="PANTHER" id="PTHR33109:SF6">
    <property type="entry name" value="EPIDERMAL PATTERNING FACTOR-LIKE PROTEIN 7-RELATED"/>
    <property type="match status" value="1"/>
</dbReference>
<comment type="subcellular location">
    <subcellularLocation>
        <location evidence="1 6">Secreted</location>
    </subcellularLocation>
</comment>
<name>A0A835QJK9_VANPL</name>
<evidence type="ECO:0000256" key="3">
    <source>
        <dbReference type="ARBA" id="ARBA00022525"/>
    </source>
</evidence>
<sequence>MPIKDPLVPLLNVTPRHKASSAGFWVQWRGALLSQPCSFCSSTMPNAFDPPQMLSCPQGSAAEDHDKDYVKSEEGAYEDVRIPYGSSLPDCSHACGPCSPCQRVMVSFECSVAESCPIVYKCMCKGRYYHVPSN</sequence>
<evidence type="ECO:0000256" key="2">
    <source>
        <dbReference type="ARBA" id="ARBA00008127"/>
    </source>
</evidence>
<keyword evidence="6" id="KW-0217">Developmental protein</keyword>
<comment type="caution">
    <text evidence="7">The sequence shown here is derived from an EMBL/GenBank/DDBJ whole genome shotgun (WGS) entry which is preliminary data.</text>
</comment>
<reference evidence="7 8" key="1">
    <citation type="journal article" date="2020" name="Nat. Food">
        <title>A phased Vanilla planifolia genome enables genetic improvement of flavour and production.</title>
        <authorList>
            <person name="Hasing T."/>
            <person name="Tang H."/>
            <person name="Brym M."/>
            <person name="Khazi F."/>
            <person name="Huang T."/>
            <person name="Chambers A.H."/>
        </authorList>
    </citation>
    <scope>NUCLEOTIDE SEQUENCE [LARGE SCALE GENOMIC DNA]</scope>
    <source>
        <tissue evidence="7">Leaf</tissue>
    </source>
</reference>
<proteinExistence type="inferred from homology"/>
<dbReference type="EMBL" id="JADCNL010000008">
    <property type="protein sequence ID" value="KAG0470117.1"/>
    <property type="molecule type" value="Genomic_DNA"/>
</dbReference>
<organism evidence="7 8">
    <name type="scientific">Vanilla planifolia</name>
    <name type="common">Vanilla</name>
    <dbReference type="NCBI Taxonomy" id="51239"/>
    <lineage>
        <taxon>Eukaryota</taxon>
        <taxon>Viridiplantae</taxon>
        <taxon>Streptophyta</taxon>
        <taxon>Embryophyta</taxon>
        <taxon>Tracheophyta</taxon>
        <taxon>Spermatophyta</taxon>
        <taxon>Magnoliopsida</taxon>
        <taxon>Liliopsida</taxon>
        <taxon>Asparagales</taxon>
        <taxon>Orchidaceae</taxon>
        <taxon>Vanilloideae</taxon>
        <taxon>Vanilleae</taxon>
        <taxon>Vanilla</taxon>
    </lineage>
</organism>
<evidence type="ECO:0000313" key="7">
    <source>
        <dbReference type="EMBL" id="KAG0470117.1"/>
    </source>
</evidence>
<dbReference type="GO" id="GO:0010052">
    <property type="term" value="P:guard cell differentiation"/>
    <property type="evidence" value="ECO:0007669"/>
    <property type="project" value="UniProtKB-UniRule"/>
</dbReference>
<protein>
    <recommendedName>
        <fullName evidence="6">Epidermal patterning factor-like protein</fullName>
    </recommendedName>
</protein>
<dbReference type="AlphaFoldDB" id="A0A835QJK9"/>
<evidence type="ECO:0000313" key="8">
    <source>
        <dbReference type="Proteomes" id="UP000636800"/>
    </source>
</evidence>
<dbReference type="Proteomes" id="UP000636800">
    <property type="component" value="Unassembled WGS sequence"/>
</dbReference>
<keyword evidence="3 6" id="KW-0964">Secreted</keyword>
<evidence type="ECO:0000256" key="5">
    <source>
        <dbReference type="ARBA" id="ARBA00023157"/>
    </source>
</evidence>
<dbReference type="Pfam" id="PF17181">
    <property type="entry name" value="EPF"/>
    <property type="match status" value="1"/>
</dbReference>
<dbReference type="PANTHER" id="PTHR33109">
    <property type="entry name" value="EPIDERMAL PATTERNING FACTOR-LIKE PROTEIN 4"/>
    <property type="match status" value="1"/>
</dbReference>
<evidence type="ECO:0000256" key="1">
    <source>
        <dbReference type="ARBA" id="ARBA00004613"/>
    </source>
</evidence>
<evidence type="ECO:0000256" key="6">
    <source>
        <dbReference type="RuleBase" id="RU367102"/>
    </source>
</evidence>
<accession>A0A835QJK9</accession>
<keyword evidence="5" id="KW-1015">Disulfide bond</keyword>
<comment type="function">
    <text evidence="6">Controls stomatal patterning.</text>
</comment>
<dbReference type="InterPro" id="IPR039455">
    <property type="entry name" value="EPFL"/>
</dbReference>
<keyword evidence="8" id="KW-1185">Reference proteome</keyword>
<keyword evidence="4" id="KW-0732">Signal</keyword>
<dbReference type="OrthoDB" id="689242at2759"/>
<comment type="similarity">
    <text evidence="2 6">Belongs to the plant cysteine rich small secretory peptide family. Epidermal patterning factor subfamily.</text>
</comment>